<keyword evidence="4 18" id="KW-0813">Transport</keyword>
<feature type="signal peptide" evidence="22">
    <location>
        <begin position="1"/>
        <end position="25"/>
    </location>
</feature>
<evidence type="ECO:0000256" key="5">
    <source>
        <dbReference type="ARBA" id="ARBA00022617"/>
    </source>
</evidence>
<evidence type="ECO:0000256" key="16">
    <source>
        <dbReference type="ARBA" id="ARBA00047816"/>
    </source>
</evidence>
<dbReference type="SUPFAM" id="SSF49503">
    <property type="entry name" value="Cupredoxins"/>
    <property type="match status" value="1"/>
</dbReference>
<dbReference type="InterPro" id="IPR011759">
    <property type="entry name" value="Cyt_c_oxidase_su2_TM_dom"/>
</dbReference>
<evidence type="ECO:0000256" key="15">
    <source>
        <dbReference type="ARBA" id="ARBA00024688"/>
    </source>
</evidence>
<evidence type="ECO:0000256" key="14">
    <source>
        <dbReference type="ARBA" id="ARBA00023136"/>
    </source>
</evidence>
<dbReference type="PROSITE" id="PS50999">
    <property type="entry name" value="COX2_TM"/>
    <property type="match status" value="1"/>
</dbReference>
<keyword evidence="22" id="KW-0732">Signal</keyword>
<evidence type="ECO:0000313" key="26">
    <source>
        <dbReference type="EMBL" id="RZT38732.1"/>
    </source>
</evidence>
<keyword evidence="12 17" id="KW-0408">Iron</keyword>
<keyword evidence="7 18" id="KW-0812">Transmembrane</keyword>
<feature type="compositionally biased region" description="Low complexity" evidence="20">
    <location>
        <begin position="394"/>
        <end position="410"/>
    </location>
</feature>
<dbReference type="GO" id="GO:0020037">
    <property type="term" value="F:heme binding"/>
    <property type="evidence" value="ECO:0007669"/>
    <property type="project" value="InterPro"/>
</dbReference>
<dbReference type="GO" id="GO:0005507">
    <property type="term" value="F:copper ion binding"/>
    <property type="evidence" value="ECO:0007669"/>
    <property type="project" value="InterPro"/>
</dbReference>
<dbReference type="Gene3D" id="1.10.760.10">
    <property type="entry name" value="Cytochrome c-like domain"/>
    <property type="match status" value="1"/>
</dbReference>
<evidence type="ECO:0000256" key="9">
    <source>
        <dbReference type="ARBA" id="ARBA00022967"/>
    </source>
</evidence>
<comment type="similarity">
    <text evidence="3 18">Belongs to the cytochrome c oxidase subunit 2 family.</text>
</comment>
<dbReference type="InterPro" id="IPR008972">
    <property type="entry name" value="Cupredoxin"/>
</dbReference>
<dbReference type="InterPro" id="IPR045187">
    <property type="entry name" value="CcO_II"/>
</dbReference>
<feature type="transmembrane region" description="Helical" evidence="21">
    <location>
        <begin position="53"/>
        <end position="78"/>
    </location>
</feature>
<evidence type="ECO:0000256" key="13">
    <source>
        <dbReference type="ARBA" id="ARBA00023008"/>
    </source>
</evidence>
<keyword evidence="13 19" id="KW-0186">Copper</keyword>
<dbReference type="InterPro" id="IPR001505">
    <property type="entry name" value="Copper_CuA"/>
</dbReference>
<dbReference type="PROSITE" id="PS50857">
    <property type="entry name" value="COX2_CUA"/>
    <property type="match status" value="1"/>
</dbReference>
<evidence type="ECO:0000256" key="12">
    <source>
        <dbReference type="ARBA" id="ARBA00023004"/>
    </source>
</evidence>
<dbReference type="Gene3D" id="2.60.40.420">
    <property type="entry name" value="Cupredoxins - blue copper proteins"/>
    <property type="match status" value="1"/>
</dbReference>
<evidence type="ECO:0000313" key="27">
    <source>
        <dbReference type="Proteomes" id="UP000291078"/>
    </source>
</evidence>
<evidence type="ECO:0000256" key="18">
    <source>
        <dbReference type="RuleBase" id="RU000456"/>
    </source>
</evidence>
<name>A0A4Q7S1B5_9BURK</name>
<dbReference type="NCBIfam" id="TIGR02866">
    <property type="entry name" value="CoxB"/>
    <property type="match status" value="1"/>
</dbReference>
<dbReference type="Pfam" id="PF00116">
    <property type="entry name" value="COX2"/>
    <property type="match status" value="1"/>
</dbReference>
<dbReference type="Pfam" id="PF02790">
    <property type="entry name" value="COX2_TM"/>
    <property type="match status" value="1"/>
</dbReference>
<dbReference type="CDD" id="cd13912">
    <property type="entry name" value="CcO_II_C"/>
    <property type="match status" value="1"/>
</dbReference>
<dbReference type="PROSITE" id="PS51007">
    <property type="entry name" value="CYTC"/>
    <property type="match status" value="1"/>
</dbReference>
<keyword evidence="9" id="KW-1278">Translocase</keyword>
<dbReference type="SUPFAM" id="SSF46626">
    <property type="entry name" value="Cytochrome c"/>
    <property type="match status" value="1"/>
</dbReference>
<gene>
    <name evidence="26" type="ORF">EV147_3205</name>
</gene>
<keyword evidence="27" id="KW-1185">Reference proteome</keyword>
<sequence>MKMWKKASAACLAGASLLVSQAASAVSDMPGGPAVRQLNLTEPVTKIAEQIHWLNWMMLIICTVIFIAVFGVMFYSIFKHRKSKGAKSASFHESITVEVVWTIVPFLIVIAMALPATKTVVAMKDTTNSDITIKATGYQWKWGYDYLKGPGEGISFVSTLTTPREQINNQQEKSNTYLMEVDNELVVPVNKKIRIVTTANDVIHAWMIPAFGVKQDAIPGFVRDTWFRAEKTGVYRGQCAELCGKEHAFMPIVVRVVSDAEYTKWVDERKTAMAAAADDPNKTWTMDEIKVRGEKVYAANCAVCHQPNGKGAGAFPALDGSKVVTGPKAGQMHILLEGKAGMPSWKQLSDTELAAVMTYTRNAWSNKTGEVIQPADFVNARAGKFPEGGGAQAGAGEAAPQAPKAAAQPSESKDKQASLAGNRVAG</sequence>
<accession>A0A4Q7S1B5</accession>
<evidence type="ECO:0000256" key="17">
    <source>
        <dbReference type="PROSITE-ProRule" id="PRU00433"/>
    </source>
</evidence>
<evidence type="ECO:0000256" key="10">
    <source>
        <dbReference type="ARBA" id="ARBA00022982"/>
    </source>
</evidence>
<dbReference type="PROSITE" id="PS00078">
    <property type="entry name" value="COX2"/>
    <property type="match status" value="1"/>
</dbReference>
<dbReference type="InterPro" id="IPR002429">
    <property type="entry name" value="CcO_II-like_C"/>
</dbReference>
<dbReference type="InterPro" id="IPR034210">
    <property type="entry name" value="CcO_II_C"/>
</dbReference>
<reference evidence="26 27" key="1">
    <citation type="journal article" date="2015" name="Stand. Genomic Sci.">
        <title>Genomic Encyclopedia of Bacterial and Archaeal Type Strains, Phase III: the genomes of soil and plant-associated and newly described type strains.</title>
        <authorList>
            <person name="Whitman W.B."/>
            <person name="Woyke T."/>
            <person name="Klenk H.P."/>
            <person name="Zhou Y."/>
            <person name="Lilburn T.G."/>
            <person name="Beck B.J."/>
            <person name="De Vos P."/>
            <person name="Vandamme P."/>
            <person name="Eisen J.A."/>
            <person name="Garrity G."/>
            <person name="Hugenholtz P."/>
            <person name="Kyrpides N.C."/>
        </authorList>
    </citation>
    <scope>NUCLEOTIDE SEQUENCE [LARGE SCALE GENOMIC DNA]</scope>
    <source>
        <strain evidence="26 27">ASC-9842</strain>
    </source>
</reference>
<dbReference type="EMBL" id="SGXM01000003">
    <property type="protein sequence ID" value="RZT38732.1"/>
    <property type="molecule type" value="Genomic_DNA"/>
</dbReference>
<dbReference type="SUPFAM" id="SSF81464">
    <property type="entry name" value="Cytochrome c oxidase subunit II-like, transmembrane region"/>
    <property type="match status" value="1"/>
</dbReference>
<dbReference type="Proteomes" id="UP000291078">
    <property type="component" value="Unassembled WGS sequence"/>
</dbReference>
<keyword evidence="6 18" id="KW-0679">Respiratory chain</keyword>
<dbReference type="InterPro" id="IPR036257">
    <property type="entry name" value="Cyt_c_oxidase_su2_TM_sf"/>
</dbReference>
<proteinExistence type="inferred from homology"/>
<evidence type="ECO:0000256" key="22">
    <source>
        <dbReference type="SAM" id="SignalP"/>
    </source>
</evidence>
<evidence type="ECO:0000259" key="24">
    <source>
        <dbReference type="PROSITE" id="PS50999"/>
    </source>
</evidence>
<feature type="transmembrane region" description="Helical" evidence="21">
    <location>
        <begin position="99"/>
        <end position="117"/>
    </location>
</feature>
<feature type="domain" description="Cytochrome oxidase subunit II copper A binding" evidence="23">
    <location>
        <begin position="128"/>
        <end position="268"/>
    </location>
</feature>
<dbReference type="GO" id="GO:0004129">
    <property type="term" value="F:cytochrome-c oxidase activity"/>
    <property type="evidence" value="ECO:0007669"/>
    <property type="project" value="UniProtKB-EC"/>
</dbReference>
<dbReference type="PANTHER" id="PTHR22888:SF9">
    <property type="entry name" value="CYTOCHROME C OXIDASE SUBUNIT 2"/>
    <property type="match status" value="1"/>
</dbReference>
<dbReference type="GO" id="GO:0005886">
    <property type="term" value="C:plasma membrane"/>
    <property type="evidence" value="ECO:0007669"/>
    <property type="project" value="UniProtKB-SubCell"/>
</dbReference>
<dbReference type="RefSeq" id="WP_130392168.1">
    <property type="nucleotide sequence ID" value="NZ_SGXM01000003.1"/>
</dbReference>
<comment type="caution">
    <text evidence="26">The sequence shown here is derived from an EMBL/GenBank/DDBJ whole genome shotgun (WGS) entry which is preliminary data.</text>
</comment>
<evidence type="ECO:0000256" key="1">
    <source>
        <dbReference type="ARBA" id="ARBA00004141"/>
    </source>
</evidence>
<evidence type="ECO:0000256" key="11">
    <source>
        <dbReference type="ARBA" id="ARBA00022989"/>
    </source>
</evidence>
<evidence type="ECO:0000256" key="2">
    <source>
        <dbReference type="ARBA" id="ARBA00004418"/>
    </source>
</evidence>
<keyword evidence="11 21" id="KW-1133">Transmembrane helix</keyword>
<dbReference type="InterPro" id="IPR036909">
    <property type="entry name" value="Cyt_c-like_dom_sf"/>
</dbReference>
<dbReference type="GO" id="GO:0042773">
    <property type="term" value="P:ATP synthesis coupled electron transport"/>
    <property type="evidence" value="ECO:0007669"/>
    <property type="project" value="TreeGrafter"/>
</dbReference>
<evidence type="ECO:0000256" key="21">
    <source>
        <dbReference type="SAM" id="Phobius"/>
    </source>
</evidence>
<dbReference type="EC" id="7.1.1.9" evidence="19"/>
<organism evidence="26 27">
    <name type="scientific">Cupriavidus agavae</name>
    <dbReference type="NCBI Taxonomy" id="1001822"/>
    <lineage>
        <taxon>Bacteria</taxon>
        <taxon>Pseudomonadati</taxon>
        <taxon>Pseudomonadota</taxon>
        <taxon>Betaproteobacteria</taxon>
        <taxon>Burkholderiales</taxon>
        <taxon>Burkholderiaceae</taxon>
        <taxon>Cupriavidus</taxon>
    </lineage>
</organism>
<comment type="catalytic activity">
    <reaction evidence="16 19">
        <text>4 Fe(II)-[cytochrome c] + O2 + 8 H(+)(in) = 4 Fe(III)-[cytochrome c] + 2 H2O + 4 H(+)(out)</text>
        <dbReference type="Rhea" id="RHEA:11436"/>
        <dbReference type="Rhea" id="RHEA-COMP:10350"/>
        <dbReference type="Rhea" id="RHEA-COMP:14399"/>
        <dbReference type="ChEBI" id="CHEBI:15377"/>
        <dbReference type="ChEBI" id="CHEBI:15378"/>
        <dbReference type="ChEBI" id="CHEBI:15379"/>
        <dbReference type="ChEBI" id="CHEBI:29033"/>
        <dbReference type="ChEBI" id="CHEBI:29034"/>
        <dbReference type="EC" id="7.1.1.9"/>
    </reaction>
</comment>
<evidence type="ECO:0000256" key="19">
    <source>
        <dbReference type="RuleBase" id="RU004024"/>
    </source>
</evidence>
<dbReference type="InterPro" id="IPR009056">
    <property type="entry name" value="Cyt_c-like_dom"/>
</dbReference>
<evidence type="ECO:0000256" key="3">
    <source>
        <dbReference type="ARBA" id="ARBA00007866"/>
    </source>
</evidence>
<protein>
    <recommendedName>
        <fullName evidence="19">Cytochrome c oxidase subunit 2</fullName>
        <ecNumber evidence="19">7.1.1.9</ecNumber>
    </recommendedName>
</protein>
<dbReference type="PANTHER" id="PTHR22888">
    <property type="entry name" value="CYTOCHROME C OXIDASE, SUBUNIT II"/>
    <property type="match status" value="1"/>
</dbReference>
<keyword evidence="5 17" id="KW-0349">Heme</keyword>
<dbReference type="Pfam" id="PF13442">
    <property type="entry name" value="Cytochrome_CBB3"/>
    <property type="match status" value="1"/>
</dbReference>
<keyword evidence="14 21" id="KW-0472">Membrane</keyword>
<evidence type="ECO:0000256" key="4">
    <source>
        <dbReference type="ARBA" id="ARBA00022448"/>
    </source>
</evidence>
<dbReference type="GO" id="GO:0016491">
    <property type="term" value="F:oxidoreductase activity"/>
    <property type="evidence" value="ECO:0007669"/>
    <property type="project" value="InterPro"/>
</dbReference>
<comment type="cofactor">
    <cofactor evidence="19">
        <name>Cu cation</name>
        <dbReference type="ChEBI" id="CHEBI:23378"/>
    </cofactor>
    <text evidence="19">Binds a copper A center.</text>
</comment>
<feature type="chain" id="PRO_5020972298" description="Cytochrome c oxidase subunit 2" evidence="22">
    <location>
        <begin position="26"/>
        <end position="426"/>
    </location>
</feature>
<keyword evidence="10 18" id="KW-0249">Electron transport</keyword>
<dbReference type="GO" id="GO:0042597">
    <property type="term" value="C:periplasmic space"/>
    <property type="evidence" value="ECO:0007669"/>
    <property type="project" value="UniProtKB-SubCell"/>
</dbReference>
<feature type="domain" description="Cytochrome oxidase subunit II transmembrane region profile" evidence="24">
    <location>
        <begin position="32"/>
        <end position="127"/>
    </location>
</feature>
<evidence type="ECO:0000256" key="7">
    <source>
        <dbReference type="ARBA" id="ARBA00022692"/>
    </source>
</evidence>
<dbReference type="OrthoDB" id="9781261at2"/>
<dbReference type="Gene3D" id="1.10.287.90">
    <property type="match status" value="1"/>
</dbReference>
<evidence type="ECO:0000256" key="6">
    <source>
        <dbReference type="ARBA" id="ARBA00022660"/>
    </source>
</evidence>
<comment type="subcellular location">
    <subcellularLocation>
        <location evidence="18">Cell membrane</location>
        <topology evidence="18">Multi-pass membrane protein</topology>
    </subcellularLocation>
    <subcellularLocation>
        <location evidence="1">Membrane</location>
        <topology evidence="1">Multi-pass membrane protein</topology>
    </subcellularLocation>
    <subcellularLocation>
        <location evidence="2">Periplasm</location>
    </subcellularLocation>
</comment>
<dbReference type="PRINTS" id="PR01166">
    <property type="entry name" value="CYCOXIDASEII"/>
</dbReference>
<feature type="region of interest" description="Disordered" evidence="20">
    <location>
        <begin position="383"/>
        <end position="426"/>
    </location>
</feature>
<evidence type="ECO:0000259" key="25">
    <source>
        <dbReference type="PROSITE" id="PS51007"/>
    </source>
</evidence>
<dbReference type="InterPro" id="IPR014222">
    <property type="entry name" value="Cyt_c_oxidase_su2"/>
</dbReference>
<evidence type="ECO:0000256" key="20">
    <source>
        <dbReference type="SAM" id="MobiDB-lite"/>
    </source>
</evidence>
<keyword evidence="8 17" id="KW-0479">Metal-binding</keyword>
<evidence type="ECO:0000259" key="23">
    <source>
        <dbReference type="PROSITE" id="PS50857"/>
    </source>
</evidence>
<comment type="function">
    <text evidence="15 19">Subunits I and II form the functional core of the enzyme complex. Electrons originating in cytochrome c are transferred via heme a and Cu(A) to the binuclear center formed by heme a3 and Cu(B).</text>
</comment>
<dbReference type="AlphaFoldDB" id="A0A4Q7S1B5"/>
<feature type="domain" description="Cytochrome c" evidence="25">
    <location>
        <begin position="288"/>
        <end position="364"/>
    </location>
</feature>
<evidence type="ECO:0000256" key="8">
    <source>
        <dbReference type="ARBA" id="ARBA00022723"/>
    </source>
</evidence>